<comment type="domain">
    <text evidence="18">The E7 terminal domain is an intrinsically disordered domain, whose flexibility and conformational transitions confer target adaptability to the oncoprotein. It allows adaptation to a variety of protein targets and exposes the PEST degradation sequence that regulates its turnover in the cell.</text>
</comment>
<dbReference type="Pfam" id="PF00527">
    <property type="entry name" value="E7"/>
    <property type="match status" value="1"/>
</dbReference>
<dbReference type="SUPFAM" id="SSF161234">
    <property type="entry name" value="E7 C-terminal domain-like"/>
    <property type="match status" value="1"/>
</dbReference>
<evidence type="ECO:0000256" key="11">
    <source>
        <dbReference type="ARBA" id="ARBA00023125"/>
    </source>
</evidence>
<dbReference type="GO" id="GO:0052170">
    <property type="term" value="P:symbiont-mediated suppression of host innate immune response"/>
    <property type="evidence" value="ECO:0007669"/>
    <property type="project" value="UniProtKB-KW"/>
</dbReference>
<comment type="subunit">
    <text evidence="18">Homodimer. Homooligomer. Interacts with host RB1; this interaction induces dissociation of RB1-E2F1 complex thereby disrupting RB1 activity. Interacts with host EP300; this interaction represses EP300 transcriptional activity. Interacts with protein E2; this interaction inhibits E7 oncogenic activity. Interacts with host TMEM173/STING; this interaction impairs the ability of TMEM173/STING to sense cytosolic DNA and promote the production of type I interferon (IFN-alpha and IFN-beta).</text>
</comment>
<dbReference type="GO" id="GO:0039502">
    <property type="term" value="P:symbiont-mediated suppression of host type I interferon-mediated signaling pathway"/>
    <property type="evidence" value="ECO:0007669"/>
    <property type="project" value="UniProtKB-UniRule"/>
</dbReference>
<evidence type="ECO:0000256" key="5">
    <source>
        <dbReference type="ARBA" id="ARBA00022632"/>
    </source>
</evidence>
<dbReference type="GO" id="GO:0006351">
    <property type="term" value="P:DNA-templated transcription"/>
    <property type="evidence" value="ECO:0007669"/>
    <property type="project" value="UniProtKB-UniRule"/>
</dbReference>
<proteinExistence type="inferred from homology"/>
<keyword evidence="15" id="KW-0922">Interferon antiviral system evasion</keyword>
<evidence type="ECO:0000256" key="7">
    <source>
        <dbReference type="ARBA" id="ARBA00022771"/>
    </source>
</evidence>
<dbReference type="GO" id="GO:0008270">
    <property type="term" value="F:zinc ion binding"/>
    <property type="evidence" value="ECO:0007669"/>
    <property type="project" value="UniProtKB-KW"/>
</dbReference>
<keyword evidence="5 18" id="KW-1090">Inhibition of host innate immune response by virus</keyword>
<dbReference type="EMBL" id="MH777200">
    <property type="protein sequence ID" value="AYA94796.1"/>
    <property type="molecule type" value="Genomic_DNA"/>
</dbReference>
<evidence type="ECO:0000256" key="17">
    <source>
        <dbReference type="ARBA" id="ARBA00023309"/>
    </source>
</evidence>
<dbReference type="HAMAP" id="MF_04004">
    <property type="entry name" value="PPV_E7"/>
    <property type="match status" value="1"/>
</dbReference>
<keyword evidence="16 18" id="KW-0899">Viral immunoevasion</keyword>
<evidence type="ECO:0000256" key="19">
    <source>
        <dbReference type="PIRNR" id="PIRNR003407"/>
    </source>
</evidence>
<evidence type="ECO:0000256" key="16">
    <source>
        <dbReference type="ARBA" id="ARBA00023280"/>
    </source>
</evidence>
<evidence type="ECO:0000313" key="20">
    <source>
        <dbReference type="EMBL" id="AYA94796.1"/>
    </source>
</evidence>
<evidence type="ECO:0000256" key="2">
    <source>
        <dbReference type="ARBA" id="ARBA00022518"/>
    </source>
</evidence>
<evidence type="ECO:0000256" key="3">
    <source>
        <dbReference type="ARBA" id="ARBA00022562"/>
    </source>
</evidence>
<protein>
    <recommendedName>
        <fullName evidence="18 19">Protein E7</fullName>
    </recommendedName>
</protein>
<keyword evidence="8 18" id="KW-1114">Inhibition of host interferon signaling pathway by virus</keyword>
<keyword evidence="14 18" id="KW-1035">Host cytoplasm</keyword>
<evidence type="ECO:0000256" key="4">
    <source>
        <dbReference type="ARBA" id="ARBA00022581"/>
    </source>
</evidence>
<keyword evidence="9 18" id="KW-0862">Zinc</keyword>
<comment type="PTM">
    <text evidence="18">Highly phosphorylated.</text>
</comment>
<keyword evidence="1 18" id="KW-1121">Modulation of host cell cycle by virus</keyword>
<keyword evidence="12 18" id="KW-0010">Activator</keyword>
<evidence type="ECO:0000256" key="8">
    <source>
        <dbReference type="ARBA" id="ARBA00022830"/>
    </source>
</evidence>
<keyword evidence="13 18" id="KW-0804">Transcription</keyword>
<dbReference type="GO" id="GO:0003700">
    <property type="term" value="F:DNA-binding transcription factor activity"/>
    <property type="evidence" value="ECO:0007669"/>
    <property type="project" value="UniProtKB-UniRule"/>
</dbReference>
<comment type="function">
    <text evidence="18">Plays a role in viral genome replication by driving entry of quiescent cells into the cell cycle. Stimulation of progression from G1 to S phase allows the virus to efficiently use the cellular DNA replicating machinery to achieve viral genome replication. E7 protein has both transforming and trans-activating activities. Induces the disassembly of the E2F1 transcription factor from RB1, with subsequent transcriptional activation of E2F1-regulated S-phase genes. Interferes with host histone deacetylation mediated by HDAC1 and HDAC2, leading to transcription activation. Plays also a role in the inhibition of both antiviral and antiproliferative functions of host interferon alpha. Interaction with host TMEM173/STING impairs the ability of TMEM173/STING to sense cytosolic DNA and promote the production of type I interferon (IFN-alpha and IFN-beta).</text>
</comment>
<keyword evidence="7 18" id="KW-0863">Zinc-finger</keyword>
<keyword evidence="3 18" id="KW-1048">Host nucleus</keyword>
<keyword evidence="11 18" id="KW-0238">DNA-binding</keyword>
<keyword evidence="6 18" id="KW-0479">Metal-binding</keyword>
<comment type="caution">
    <text evidence="18">Lacks conserved residue(s) required for the propagation of feature annotation.</text>
</comment>
<evidence type="ECO:0000256" key="18">
    <source>
        <dbReference type="HAMAP-Rule" id="MF_04004"/>
    </source>
</evidence>
<dbReference type="GO" id="GO:0039645">
    <property type="term" value="P:symbiont-mediated perturbation of host cell cycle G1/S transition checkpoint"/>
    <property type="evidence" value="ECO:0007669"/>
    <property type="project" value="UniProtKB-UniRule"/>
</dbReference>
<dbReference type="Gene3D" id="3.30.160.330">
    <property type="match status" value="1"/>
</dbReference>
<keyword evidence="17 18" id="KW-1078">G1/S host cell cycle checkpoint dysregulation by virus</keyword>
<gene>
    <name evidence="18" type="primary">E7</name>
</gene>
<evidence type="ECO:0000256" key="13">
    <source>
        <dbReference type="ARBA" id="ARBA00023163"/>
    </source>
</evidence>
<keyword evidence="4 18" id="KW-0945">Host-virus interaction</keyword>
<organism evidence="20">
    <name type="scientific">Human papillomavirus</name>
    <dbReference type="NCBI Taxonomy" id="10566"/>
    <lineage>
        <taxon>Viruses</taxon>
        <taxon>Monodnaviria</taxon>
        <taxon>Shotokuvirae</taxon>
        <taxon>Cossaviricota</taxon>
        <taxon>Papovaviricetes</taxon>
        <taxon>Zurhausenvirales</taxon>
        <taxon>Papillomaviridae</taxon>
    </lineage>
</organism>
<evidence type="ECO:0000256" key="14">
    <source>
        <dbReference type="ARBA" id="ARBA00023200"/>
    </source>
</evidence>
<reference evidence="20" key="1">
    <citation type="journal article" date="2018" name="Nat. Med.">
        <title>Expanded skin virome in DOCK8-deficient patients.</title>
        <authorList>
            <consortium name="NISC Comparative Sequencing Program"/>
            <person name="Tirosh O."/>
            <person name="Conlan S."/>
            <person name="Deming C."/>
            <person name="Lee-Lin S.Q."/>
            <person name="Huang X."/>
            <person name="Su H.C."/>
            <person name="Freeman A.F."/>
            <person name="Segre J.A."/>
            <person name="Kong H.H."/>
        </authorList>
    </citation>
    <scope>NUCLEOTIDE SEQUENCE</scope>
    <source>
        <strain evidence="20">HPV-mSK_055</strain>
    </source>
</reference>
<accession>A0A385PNK5</accession>
<evidence type="ECO:0000256" key="15">
    <source>
        <dbReference type="ARBA" id="ARBA00023258"/>
    </source>
</evidence>
<comment type="similarity">
    <text evidence="18 19">Belongs to the papillomaviridae E7 protein family.</text>
</comment>
<dbReference type="InterPro" id="IPR000148">
    <property type="entry name" value="Papilloma_E7"/>
</dbReference>
<dbReference type="GO" id="GO:0003677">
    <property type="term" value="F:DNA binding"/>
    <property type="evidence" value="ECO:0007669"/>
    <property type="project" value="UniProtKB-UniRule"/>
</dbReference>
<evidence type="ECO:0000256" key="12">
    <source>
        <dbReference type="ARBA" id="ARBA00023159"/>
    </source>
</evidence>
<feature type="short sequence motif" description="Nuclear export signal" evidence="18">
    <location>
        <begin position="63"/>
        <end position="71"/>
    </location>
</feature>
<dbReference type="GO" id="GO:0042025">
    <property type="term" value="C:host cell nucleus"/>
    <property type="evidence" value="ECO:0007669"/>
    <property type="project" value="UniProtKB-SubCell"/>
</dbReference>
<comment type="subcellular location">
    <subcellularLocation>
        <location evidence="18">Host cytoplasm</location>
    </subcellularLocation>
    <subcellularLocation>
        <location evidence="18">Host nucleus</location>
    </subcellularLocation>
    <text evidence="18">Predominantly found in the host nucleus.</text>
</comment>
<keyword evidence="10 18" id="KW-0805">Transcription regulation</keyword>
<name>A0A385PNK5_9PAPI</name>
<evidence type="ECO:0000256" key="6">
    <source>
        <dbReference type="ARBA" id="ARBA00022723"/>
    </source>
</evidence>
<dbReference type="GO" id="GO:0019904">
    <property type="term" value="F:protein domain specific binding"/>
    <property type="evidence" value="ECO:0007669"/>
    <property type="project" value="UniProtKB-UniRule"/>
</dbReference>
<evidence type="ECO:0000256" key="10">
    <source>
        <dbReference type="ARBA" id="ARBA00023015"/>
    </source>
</evidence>
<sequence length="92" mass="10263">MRGEVATLPDIVLDALVLPANLVSDESLSPDVEPEEERYRIDTYCHYCTARLRISVVASSIAIRRLQQLLLTELHLICPGCSRSSLQHGRST</sequence>
<keyword evidence="2 18" id="KW-0244">Early protein</keyword>
<feature type="zinc finger region" evidence="18">
    <location>
        <begin position="45"/>
        <end position="81"/>
    </location>
</feature>
<dbReference type="PIRSF" id="PIRSF003407">
    <property type="entry name" value="Papvi_E7"/>
    <property type="match status" value="1"/>
</dbReference>
<evidence type="ECO:0000256" key="1">
    <source>
        <dbReference type="ARBA" id="ARBA00022504"/>
    </source>
</evidence>
<evidence type="ECO:0000256" key="9">
    <source>
        <dbReference type="ARBA" id="ARBA00022833"/>
    </source>
</evidence>
<dbReference type="GO" id="GO:0030430">
    <property type="term" value="C:host cell cytoplasm"/>
    <property type="evidence" value="ECO:0007669"/>
    <property type="project" value="UniProtKB-SubCell"/>
</dbReference>
<comment type="function">
    <text evidence="19">E7 protein has both transforming and trans-activating activities.</text>
</comment>